<keyword evidence="1" id="KW-0732">Signal</keyword>
<feature type="signal peptide" evidence="1">
    <location>
        <begin position="1"/>
        <end position="18"/>
    </location>
</feature>
<dbReference type="OrthoDB" id="1431292at2"/>
<sequence length="201" mass="22652">MKQLALAFLLSFSAVVLAQQVPHQRLISVNGIAESKSPTLTYKTDVTLTMDNNYYGEGPYNTLAELKTKYYETLTDLGIDTSKFVEDPLAYAATGYRKEGVVLRFETKDEAEILKVTGVRMIQVLPSYVQVKSEISEAQLEHLMTLALEDARKNADLLASTMDVKIKDIHTVVTNYDRSTYWMSPSSDLDYIRVTVSYTLK</sequence>
<evidence type="ECO:0008006" key="4">
    <source>
        <dbReference type="Google" id="ProtNLM"/>
    </source>
</evidence>
<dbReference type="EMBL" id="QPJO01000002">
    <property type="protein sequence ID" value="RCW92324.1"/>
    <property type="molecule type" value="Genomic_DNA"/>
</dbReference>
<dbReference type="RefSeq" id="WP_114308996.1">
    <property type="nucleotide sequence ID" value="NZ_QPJO01000002.1"/>
</dbReference>
<keyword evidence="3" id="KW-1185">Reference proteome</keyword>
<dbReference type="Proteomes" id="UP000253436">
    <property type="component" value="Unassembled WGS sequence"/>
</dbReference>
<evidence type="ECO:0000313" key="2">
    <source>
        <dbReference type="EMBL" id="RCW92324.1"/>
    </source>
</evidence>
<organism evidence="2 3">
    <name type="scientific">Winogradskyella arenosi</name>
    <dbReference type="NCBI Taxonomy" id="533325"/>
    <lineage>
        <taxon>Bacteria</taxon>
        <taxon>Pseudomonadati</taxon>
        <taxon>Bacteroidota</taxon>
        <taxon>Flavobacteriia</taxon>
        <taxon>Flavobacteriales</taxon>
        <taxon>Flavobacteriaceae</taxon>
        <taxon>Winogradskyella</taxon>
    </lineage>
</organism>
<evidence type="ECO:0000313" key="3">
    <source>
        <dbReference type="Proteomes" id="UP000253436"/>
    </source>
</evidence>
<name>A0A368ZFL8_9FLAO</name>
<dbReference type="AlphaFoldDB" id="A0A368ZFL8"/>
<accession>A0A368ZFL8</accession>
<gene>
    <name evidence="2" type="ORF">DFQ08_102348</name>
</gene>
<protein>
    <recommendedName>
        <fullName evidence="4">DUF541 domain-containing protein</fullName>
    </recommendedName>
</protein>
<proteinExistence type="predicted"/>
<feature type="chain" id="PRO_5016754071" description="DUF541 domain-containing protein" evidence="1">
    <location>
        <begin position="19"/>
        <end position="201"/>
    </location>
</feature>
<reference evidence="2 3" key="1">
    <citation type="submission" date="2018-07" db="EMBL/GenBank/DDBJ databases">
        <title>Genomic Encyclopedia of Type Strains, Phase III (KMG-III): the genomes of soil and plant-associated and newly described type strains.</title>
        <authorList>
            <person name="Whitman W."/>
        </authorList>
    </citation>
    <scope>NUCLEOTIDE SEQUENCE [LARGE SCALE GENOMIC DNA]</scope>
    <source>
        <strain evidence="2 3">CECT 7958</strain>
    </source>
</reference>
<evidence type="ECO:0000256" key="1">
    <source>
        <dbReference type="SAM" id="SignalP"/>
    </source>
</evidence>
<comment type="caution">
    <text evidence="2">The sequence shown here is derived from an EMBL/GenBank/DDBJ whole genome shotgun (WGS) entry which is preliminary data.</text>
</comment>